<dbReference type="AlphaFoldDB" id="K0CF50"/>
<evidence type="ECO:0000256" key="1">
    <source>
        <dbReference type="ARBA" id="ARBA00004651"/>
    </source>
</evidence>
<evidence type="ECO:0000256" key="4">
    <source>
        <dbReference type="ARBA" id="ARBA00022692"/>
    </source>
</evidence>
<evidence type="ECO:0000313" key="9">
    <source>
        <dbReference type="Proteomes" id="UP000006286"/>
    </source>
</evidence>
<keyword evidence="9" id="KW-1185">Reference proteome</keyword>
<proteinExistence type="inferred from homology"/>
<evidence type="ECO:0000256" key="7">
    <source>
        <dbReference type="RuleBase" id="RU004379"/>
    </source>
</evidence>
<dbReference type="Proteomes" id="UP000006286">
    <property type="component" value="Chromosome"/>
</dbReference>
<accession>K0CF50</accession>
<gene>
    <name evidence="8" type="ordered locus">B5T_02003</name>
</gene>
<dbReference type="InterPro" id="IPR006214">
    <property type="entry name" value="Bax_inhibitor_1-related"/>
</dbReference>
<dbReference type="Pfam" id="PF01027">
    <property type="entry name" value="Bax1-I"/>
    <property type="match status" value="1"/>
</dbReference>
<dbReference type="GO" id="GO:0005886">
    <property type="term" value="C:plasma membrane"/>
    <property type="evidence" value="ECO:0007669"/>
    <property type="project" value="UniProtKB-SubCell"/>
</dbReference>
<feature type="transmembrane region" description="Helical" evidence="7">
    <location>
        <begin position="148"/>
        <end position="169"/>
    </location>
</feature>
<feature type="transmembrane region" description="Helical" evidence="7">
    <location>
        <begin position="63"/>
        <end position="80"/>
    </location>
</feature>
<dbReference type="PATRIC" id="fig|930169.3.peg.1983"/>
<keyword evidence="4 7" id="KW-0812">Transmembrane</keyword>
<comment type="similarity">
    <text evidence="2 7">Belongs to the BI1 family.</text>
</comment>
<organism evidence="8 9">
    <name type="scientific">Alcanivorax dieselolei (strain DSM 16502 / CGMCC 1.3690 / MCCC 1A00001 / B-5)</name>
    <name type="common">Alloalcanivorax dieselolei</name>
    <dbReference type="NCBI Taxonomy" id="930169"/>
    <lineage>
        <taxon>Bacteria</taxon>
        <taxon>Pseudomonadati</taxon>
        <taxon>Pseudomonadota</taxon>
        <taxon>Gammaproteobacteria</taxon>
        <taxon>Oceanospirillales</taxon>
        <taxon>Alcanivoracaceae</taxon>
        <taxon>Alloalcanivorax</taxon>
    </lineage>
</organism>
<comment type="subcellular location">
    <subcellularLocation>
        <location evidence="1">Cell membrane</location>
        <topology evidence="1">Multi-pass membrane protein</topology>
    </subcellularLocation>
</comment>
<evidence type="ECO:0000256" key="5">
    <source>
        <dbReference type="ARBA" id="ARBA00022989"/>
    </source>
</evidence>
<dbReference type="STRING" id="930169.B5T_02003"/>
<feature type="transmembrane region" description="Helical" evidence="7">
    <location>
        <begin position="120"/>
        <end position="141"/>
    </location>
</feature>
<dbReference type="KEGG" id="adi:B5T_02003"/>
<protein>
    <submittedName>
        <fullName evidence="8">Uncharacterized protein</fullName>
    </submittedName>
</protein>
<evidence type="ECO:0000256" key="3">
    <source>
        <dbReference type="ARBA" id="ARBA00022475"/>
    </source>
</evidence>
<feature type="transmembrane region" description="Helical" evidence="7">
    <location>
        <begin position="205"/>
        <end position="228"/>
    </location>
</feature>
<keyword evidence="5 7" id="KW-1133">Transmembrane helix</keyword>
<keyword evidence="3" id="KW-1003">Cell membrane</keyword>
<dbReference type="HOGENOM" id="CLU_058671_2_1_6"/>
<dbReference type="CDD" id="cd10433">
    <property type="entry name" value="YccA_like"/>
    <property type="match status" value="1"/>
</dbReference>
<name>K0CF50_ALCDB</name>
<evidence type="ECO:0000256" key="6">
    <source>
        <dbReference type="ARBA" id="ARBA00023136"/>
    </source>
</evidence>
<feature type="transmembrane region" description="Helical" evidence="7">
    <location>
        <begin position="39"/>
        <end position="57"/>
    </location>
</feature>
<evidence type="ECO:0000313" key="8">
    <source>
        <dbReference type="EMBL" id="AFT70277.1"/>
    </source>
</evidence>
<dbReference type="PANTHER" id="PTHR23291">
    <property type="entry name" value="BAX INHIBITOR-RELATED"/>
    <property type="match status" value="1"/>
</dbReference>
<keyword evidence="6 7" id="KW-0472">Membrane</keyword>
<feature type="transmembrane region" description="Helical" evidence="7">
    <location>
        <begin position="175"/>
        <end position="193"/>
    </location>
</feature>
<reference evidence="8 9" key="1">
    <citation type="journal article" date="2012" name="J. Bacteriol.">
        <title>Complete genome sequence of Alcanivorax dieselolei type strain B5.</title>
        <authorList>
            <person name="Lai Q."/>
            <person name="Li W."/>
            <person name="Shao Z."/>
        </authorList>
    </citation>
    <scope>NUCLEOTIDE SEQUENCE [LARGE SCALE GENOMIC DNA]</scope>
    <source>
        <strain evidence="9">DSM 16502 / CGMCC 1.3690 / B-5</strain>
    </source>
</reference>
<sequence length="235" mass="24998">MFCERLIMRNQPNPYVAPHASGGAVVTGERAAQVLKNTYMLLGLSLIVATGASLFAMSTGMGYMSPILTIVVYFGLLFATSKLRNSAWGILAVFGLTGWLGFTTGPIINMYAQIPGGMEIVSLALGGTATIFVAMSAIALVTRKDFSFLTNFIMVGILVAFVASLAAFFFNIPALALAVSAAFVLLSSLLIMWQTSAIIHGGETNYIMATVTLFVSIYNLFLSLLHLLTALTGND</sequence>
<dbReference type="eggNOG" id="COG0670">
    <property type="taxonomic scope" value="Bacteria"/>
</dbReference>
<dbReference type="PANTHER" id="PTHR23291:SF115">
    <property type="entry name" value="MODULATOR OF FTSH PROTEASE YCCA"/>
    <property type="match status" value="1"/>
</dbReference>
<evidence type="ECO:0000256" key="2">
    <source>
        <dbReference type="ARBA" id="ARBA00010350"/>
    </source>
</evidence>
<feature type="transmembrane region" description="Helical" evidence="7">
    <location>
        <begin position="87"/>
        <end position="108"/>
    </location>
</feature>
<dbReference type="EMBL" id="CP003466">
    <property type="protein sequence ID" value="AFT70277.1"/>
    <property type="molecule type" value="Genomic_DNA"/>
</dbReference>